<sequence length="171" mass="19724">MHSKAYRIYKPQTKTIVISRDVVFMEEDHWDWNADESGQISHMQPSEDNVNDLPPRVKFCENDGAVKVEEKYYISLLGCLMYLTASRPDIMHVVSLLSRFMHCASEEHLQAAKRVVRYVKGTVDFGIKYVEVTKTPKTRMLRDLAALRRRRTPPVGTNAVVVWLKCKVLPS</sequence>
<reference evidence="2" key="1">
    <citation type="submission" date="2020-09" db="EMBL/GenBank/DDBJ databases">
        <title>Genome-Enabled Discovery of Anthraquinone Biosynthesis in Senna tora.</title>
        <authorList>
            <person name="Kang S.-H."/>
            <person name="Pandey R.P."/>
            <person name="Lee C.-M."/>
            <person name="Sim J.-S."/>
            <person name="Jeong J.-T."/>
            <person name="Choi B.-S."/>
            <person name="Jung M."/>
            <person name="Ginzburg D."/>
            <person name="Zhao K."/>
            <person name="Won S.Y."/>
            <person name="Oh T.-J."/>
            <person name="Yu Y."/>
            <person name="Kim N.-H."/>
            <person name="Lee O.R."/>
            <person name="Lee T.-H."/>
            <person name="Bashyal P."/>
            <person name="Kim T.-S."/>
            <person name="Lee W.-H."/>
            <person name="Kawkins C."/>
            <person name="Kim C.-K."/>
            <person name="Kim J.S."/>
            <person name="Ahn B.O."/>
            <person name="Rhee S.Y."/>
            <person name="Sohng J.K."/>
        </authorList>
    </citation>
    <scope>NUCLEOTIDE SEQUENCE</scope>
    <source>
        <tissue evidence="2">Leaf</tissue>
    </source>
</reference>
<keyword evidence="3" id="KW-1185">Reference proteome</keyword>
<dbReference type="OrthoDB" id="413760at2759"/>
<dbReference type="AlphaFoldDB" id="A0A834TZJ9"/>
<dbReference type="PANTHER" id="PTHR11439:SF503">
    <property type="entry name" value="CYSTEINE-RICH RLK (RECEPTOR-LIKE PROTEIN KINASE) 8"/>
    <property type="match status" value="1"/>
</dbReference>
<evidence type="ECO:0000259" key="1">
    <source>
        <dbReference type="Pfam" id="PF25597"/>
    </source>
</evidence>
<dbReference type="EMBL" id="JAAIUW010000005">
    <property type="protein sequence ID" value="KAF7831480.1"/>
    <property type="molecule type" value="Genomic_DNA"/>
</dbReference>
<accession>A0A834TZJ9</accession>
<name>A0A834TZJ9_9FABA</name>
<evidence type="ECO:0000313" key="2">
    <source>
        <dbReference type="EMBL" id="KAF7831480.1"/>
    </source>
</evidence>
<dbReference type="PANTHER" id="PTHR11439">
    <property type="entry name" value="GAG-POL-RELATED RETROTRANSPOSON"/>
    <property type="match status" value="1"/>
</dbReference>
<comment type="caution">
    <text evidence="2">The sequence shown here is derived from an EMBL/GenBank/DDBJ whole genome shotgun (WGS) entry which is preliminary data.</text>
</comment>
<protein>
    <submittedName>
        <fullName evidence="2">Retrovirus-related Pol polyprotein from transposon RE2</fullName>
    </submittedName>
</protein>
<dbReference type="InterPro" id="IPR057670">
    <property type="entry name" value="SH3_retrovirus"/>
</dbReference>
<organism evidence="2 3">
    <name type="scientific">Senna tora</name>
    <dbReference type="NCBI Taxonomy" id="362788"/>
    <lineage>
        <taxon>Eukaryota</taxon>
        <taxon>Viridiplantae</taxon>
        <taxon>Streptophyta</taxon>
        <taxon>Embryophyta</taxon>
        <taxon>Tracheophyta</taxon>
        <taxon>Spermatophyta</taxon>
        <taxon>Magnoliopsida</taxon>
        <taxon>eudicotyledons</taxon>
        <taxon>Gunneridae</taxon>
        <taxon>Pentapetalae</taxon>
        <taxon>rosids</taxon>
        <taxon>fabids</taxon>
        <taxon>Fabales</taxon>
        <taxon>Fabaceae</taxon>
        <taxon>Caesalpinioideae</taxon>
        <taxon>Cassia clade</taxon>
        <taxon>Senna</taxon>
    </lineage>
</organism>
<gene>
    <name evidence="2" type="ORF">G2W53_013813</name>
</gene>
<evidence type="ECO:0000313" key="3">
    <source>
        <dbReference type="Proteomes" id="UP000634136"/>
    </source>
</evidence>
<dbReference type="Proteomes" id="UP000634136">
    <property type="component" value="Unassembled WGS sequence"/>
</dbReference>
<proteinExistence type="predicted"/>
<dbReference type="Pfam" id="PF25597">
    <property type="entry name" value="SH3_retrovirus"/>
    <property type="match status" value="1"/>
</dbReference>
<feature type="domain" description="Retroviral polymerase SH3-like" evidence="1">
    <location>
        <begin position="2"/>
        <end position="35"/>
    </location>
</feature>